<dbReference type="AlphaFoldDB" id="A0AAU8FM50"/>
<keyword evidence="1" id="KW-0472">Membrane</keyword>
<dbReference type="EMBL" id="CP159289">
    <property type="protein sequence ID" value="XCH24866.1"/>
    <property type="molecule type" value="Genomic_DNA"/>
</dbReference>
<gene>
    <name evidence="2" type="ORF">ABV298_00085</name>
</gene>
<protein>
    <submittedName>
        <fullName evidence="2">Uncharacterized protein</fullName>
    </submittedName>
</protein>
<reference evidence="2" key="1">
    <citation type="submission" date="2024-06" db="EMBL/GenBank/DDBJ databases">
        <title>Sequencing and assembly of the genome of Dyadobacter sp. strain 676, a symbiont of Cyamopsis tetragonoloba.</title>
        <authorList>
            <person name="Guro P."/>
            <person name="Sazanova A."/>
            <person name="Kuznetsova I."/>
            <person name="Belimov A."/>
            <person name="Safronova V."/>
        </authorList>
    </citation>
    <scope>NUCLEOTIDE SEQUENCE</scope>
    <source>
        <strain evidence="2">676</strain>
    </source>
</reference>
<proteinExistence type="predicted"/>
<organism evidence="2">
    <name type="scientific">Dyadobacter sp. 676</name>
    <dbReference type="NCBI Taxonomy" id="3088362"/>
    <lineage>
        <taxon>Bacteria</taxon>
        <taxon>Pseudomonadati</taxon>
        <taxon>Bacteroidota</taxon>
        <taxon>Cytophagia</taxon>
        <taxon>Cytophagales</taxon>
        <taxon>Spirosomataceae</taxon>
        <taxon>Dyadobacter</taxon>
    </lineage>
</organism>
<name>A0AAU8FM50_9BACT</name>
<feature type="transmembrane region" description="Helical" evidence="1">
    <location>
        <begin position="12"/>
        <end position="30"/>
    </location>
</feature>
<accession>A0AAU8FM50</accession>
<dbReference type="RefSeq" id="WP_353720173.1">
    <property type="nucleotide sequence ID" value="NZ_CP159289.1"/>
</dbReference>
<keyword evidence="1" id="KW-1133">Transmembrane helix</keyword>
<evidence type="ECO:0000256" key="1">
    <source>
        <dbReference type="SAM" id="Phobius"/>
    </source>
</evidence>
<sequence length="89" mass="9887">MQNGNIENKIIAACMVFFCLLMAAMVFLTYRVTGRACRCEQVIPAGIQEIDNALDAISHAKDSVSVHSDTTVLGSYRELLERYGRHPPD</sequence>
<evidence type="ECO:0000313" key="2">
    <source>
        <dbReference type="EMBL" id="XCH24866.1"/>
    </source>
</evidence>
<keyword evidence="1" id="KW-0812">Transmembrane</keyword>